<dbReference type="EMBL" id="CYYK01000007">
    <property type="protein sequence ID" value="CUO36659.1"/>
    <property type="molecule type" value="Genomic_DNA"/>
</dbReference>
<dbReference type="InterPro" id="IPR036206">
    <property type="entry name" value="ThiamineP_synth_sf"/>
</dbReference>
<dbReference type="EMBL" id="WKMY01000001">
    <property type="protein sequence ID" value="MRY92140.1"/>
    <property type="molecule type" value="Genomic_DNA"/>
</dbReference>
<gene>
    <name evidence="4" type="ORF">ERS852380_02118</name>
    <name evidence="5" type="ORF">GKD67_02575</name>
</gene>
<comment type="pathway">
    <text evidence="1">Cofactor biosynthesis; thiamine diphosphate biosynthesis.</text>
</comment>
<protein>
    <submittedName>
        <fullName evidence="5">Thiamine phosphate synthase</fullName>
    </submittedName>
    <submittedName>
        <fullName evidence="4">Thiamine-phosphate pyrophosphorylase</fullName>
    </submittedName>
</protein>
<keyword evidence="2" id="KW-0784">Thiamine biosynthesis</keyword>
<dbReference type="GO" id="GO:0004789">
    <property type="term" value="F:thiamine-phosphate diphosphorylase activity"/>
    <property type="evidence" value="ECO:0007669"/>
    <property type="project" value="TreeGrafter"/>
</dbReference>
<accession>A0A174EJT8</accession>
<dbReference type="GO" id="GO:0005737">
    <property type="term" value="C:cytoplasm"/>
    <property type="evidence" value="ECO:0007669"/>
    <property type="project" value="TreeGrafter"/>
</dbReference>
<evidence type="ECO:0000259" key="3">
    <source>
        <dbReference type="Pfam" id="PF02581"/>
    </source>
</evidence>
<evidence type="ECO:0000313" key="6">
    <source>
        <dbReference type="Proteomes" id="UP000095455"/>
    </source>
</evidence>
<name>A0A174EJT8_PARDI</name>
<evidence type="ECO:0000313" key="7">
    <source>
        <dbReference type="Proteomes" id="UP000461276"/>
    </source>
</evidence>
<dbReference type="InterPro" id="IPR013785">
    <property type="entry name" value="Aldolase_TIM"/>
</dbReference>
<dbReference type="Proteomes" id="UP000095455">
    <property type="component" value="Unassembled WGS sequence"/>
</dbReference>
<dbReference type="CDD" id="cd00564">
    <property type="entry name" value="TMP_TenI"/>
    <property type="match status" value="1"/>
</dbReference>
<organism evidence="5 7">
    <name type="scientific">Parabacteroides distasonis</name>
    <dbReference type="NCBI Taxonomy" id="823"/>
    <lineage>
        <taxon>Bacteria</taxon>
        <taxon>Pseudomonadati</taxon>
        <taxon>Bacteroidota</taxon>
        <taxon>Bacteroidia</taxon>
        <taxon>Bacteroidales</taxon>
        <taxon>Tannerellaceae</taxon>
        <taxon>Parabacteroides</taxon>
    </lineage>
</organism>
<dbReference type="PANTHER" id="PTHR20857">
    <property type="entry name" value="THIAMINE-PHOSPHATE PYROPHOSPHORYLASE"/>
    <property type="match status" value="1"/>
</dbReference>
<dbReference type="RefSeq" id="WP_009275930.1">
    <property type="nucleotide sequence ID" value="NZ_CABMKT010000002.1"/>
</dbReference>
<dbReference type="GO" id="GO:0009228">
    <property type="term" value="P:thiamine biosynthetic process"/>
    <property type="evidence" value="ECO:0007669"/>
    <property type="project" value="UniProtKB-KW"/>
</dbReference>
<sequence>MNKLVVITTPYFFADEASLIELLFAEGMSRLHLRKPDCKRDELEGLLDKISPAYYDRIVLHDWFTLAEERALGGIHLNKRNPEAPPLYKGSISRSCHSLEEIIEYKPVCDYVFLSPIFQSISKEGYGSGFSLDGLRNAKGIIDDKVIALGGICPRTITKLKDIPFGGVAVLGALWGNDPSLLVADQLIKQFKRLQVWP</sequence>
<dbReference type="Pfam" id="PF02581">
    <property type="entry name" value="TMP-TENI"/>
    <property type="match status" value="1"/>
</dbReference>
<reference evidence="5 7" key="2">
    <citation type="journal article" date="2019" name="Nat. Med.">
        <title>A library of human gut bacterial isolates paired with longitudinal multiomics data enables mechanistic microbiome research.</title>
        <authorList>
            <person name="Poyet M."/>
            <person name="Groussin M."/>
            <person name="Gibbons S.M."/>
            <person name="Avila-Pacheco J."/>
            <person name="Jiang X."/>
            <person name="Kearney S.M."/>
            <person name="Perrotta A.R."/>
            <person name="Berdy B."/>
            <person name="Zhao S."/>
            <person name="Lieberman T.D."/>
            <person name="Swanson P.K."/>
            <person name="Smith M."/>
            <person name="Roesemann S."/>
            <person name="Alexander J.E."/>
            <person name="Rich S.A."/>
            <person name="Livny J."/>
            <person name="Vlamakis H."/>
            <person name="Clish C."/>
            <person name="Bullock K."/>
            <person name="Deik A."/>
            <person name="Scott J."/>
            <person name="Pierce K.A."/>
            <person name="Xavier R.J."/>
            <person name="Alm E.J."/>
        </authorList>
    </citation>
    <scope>NUCLEOTIDE SEQUENCE [LARGE SCALE GENOMIC DNA]</scope>
    <source>
        <strain evidence="5 7">BIOML-A9</strain>
    </source>
</reference>
<evidence type="ECO:0000256" key="1">
    <source>
        <dbReference type="ARBA" id="ARBA00004948"/>
    </source>
</evidence>
<reference evidence="4 6" key="1">
    <citation type="submission" date="2015-09" db="EMBL/GenBank/DDBJ databases">
        <authorList>
            <consortium name="Pathogen Informatics"/>
        </authorList>
    </citation>
    <scope>NUCLEOTIDE SEQUENCE [LARGE SCALE GENOMIC DNA]</scope>
    <source>
        <strain evidence="4 6">2789STDY5608822</strain>
    </source>
</reference>
<evidence type="ECO:0000313" key="5">
    <source>
        <dbReference type="EMBL" id="MRY92140.1"/>
    </source>
</evidence>
<comment type="caution">
    <text evidence="5">The sequence shown here is derived from an EMBL/GenBank/DDBJ whole genome shotgun (WGS) entry which is preliminary data.</text>
</comment>
<dbReference type="AlphaFoldDB" id="A0A174EJT8"/>
<dbReference type="PANTHER" id="PTHR20857:SF15">
    <property type="entry name" value="THIAMINE-PHOSPHATE SYNTHASE"/>
    <property type="match status" value="1"/>
</dbReference>
<dbReference type="Proteomes" id="UP000461276">
    <property type="component" value="Unassembled WGS sequence"/>
</dbReference>
<proteinExistence type="predicted"/>
<dbReference type="InterPro" id="IPR022998">
    <property type="entry name" value="ThiamineP_synth_TenI"/>
</dbReference>
<evidence type="ECO:0000256" key="2">
    <source>
        <dbReference type="ARBA" id="ARBA00022977"/>
    </source>
</evidence>
<evidence type="ECO:0000313" key="4">
    <source>
        <dbReference type="EMBL" id="CUO36659.1"/>
    </source>
</evidence>
<dbReference type="SUPFAM" id="SSF51391">
    <property type="entry name" value="Thiamin phosphate synthase"/>
    <property type="match status" value="1"/>
</dbReference>
<feature type="domain" description="Thiamine phosphate synthase/TenI" evidence="3">
    <location>
        <begin position="5"/>
        <end position="173"/>
    </location>
</feature>
<dbReference type="Gene3D" id="3.20.20.70">
    <property type="entry name" value="Aldolase class I"/>
    <property type="match status" value="1"/>
</dbReference>